<organism evidence="4 5">
    <name type="scientific">Mahella australiensis (strain DSM 15567 / CIP 107919 / 50-1 BON)</name>
    <dbReference type="NCBI Taxonomy" id="697281"/>
    <lineage>
        <taxon>Bacteria</taxon>
        <taxon>Bacillati</taxon>
        <taxon>Bacillota</taxon>
        <taxon>Clostridia</taxon>
        <taxon>Thermoanaerobacterales</taxon>
        <taxon>Thermoanaerobacterales Family IV. Incertae Sedis</taxon>
        <taxon>Mahella</taxon>
    </lineage>
</organism>
<keyword evidence="5" id="KW-1185">Reference proteome</keyword>
<dbReference type="EMBL" id="CP002360">
    <property type="protein sequence ID" value="AEE97681.1"/>
    <property type="molecule type" value="Genomic_DNA"/>
</dbReference>
<dbReference type="CDD" id="cd07731">
    <property type="entry name" value="ComA-like_MBL-fold"/>
    <property type="match status" value="1"/>
</dbReference>
<feature type="compositionally biased region" description="Basic and acidic residues" evidence="1">
    <location>
        <begin position="119"/>
        <end position="133"/>
    </location>
</feature>
<protein>
    <recommendedName>
        <fullName evidence="3">Metallo-beta-lactamase domain-containing protein</fullName>
    </recommendedName>
</protein>
<dbReference type="KEGG" id="mas:Mahau_2532"/>
<evidence type="ECO:0000259" key="3">
    <source>
        <dbReference type="SMART" id="SM00849"/>
    </source>
</evidence>
<dbReference type="AlphaFoldDB" id="F3ZXK0"/>
<proteinExistence type="predicted"/>
<dbReference type="Pfam" id="PF00753">
    <property type="entry name" value="Lactamase_B"/>
    <property type="match status" value="1"/>
</dbReference>
<feature type="region of interest" description="Disordered" evidence="1">
    <location>
        <begin position="410"/>
        <end position="461"/>
    </location>
</feature>
<accession>F3ZXK0</accession>
<evidence type="ECO:0000313" key="4">
    <source>
        <dbReference type="EMBL" id="AEE97681.1"/>
    </source>
</evidence>
<feature type="region of interest" description="Disordered" evidence="1">
    <location>
        <begin position="100"/>
        <end position="154"/>
    </location>
</feature>
<feature type="compositionally biased region" description="Low complexity" evidence="1">
    <location>
        <begin position="423"/>
        <end position="434"/>
    </location>
</feature>
<reference evidence="4 5" key="2">
    <citation type="journal article" date="2011" name="Stand. Genomic Sci.">
        <title>Complete genome sequence of Mahella australiensis type strain (50-1 BON).</title>
        <authorList>
            <person name="Sikorski J."/>
            <person name="Teshima H."/>
            <person name="Nolan M."/>
            <person name="Lucas S."/>
            <person name="Hammon N."/>
            <person name="Deshpande S."/>
            <person name="Cheng J.F."/>
            <person name="Pitluck S."/>
            <person name="Liolios K."/>
            <person name="Pagani I."/>
            <person name="Ivanova N."/>
            <person name="Huntemann M."/>
            <person name="Mavromatis K."/>
            <person name="Ovchinikova G."/>
            <person name="Pati A."/>
            <person name="Tapia R."/>
            <person name="Han C."/>
            <person name="Goodwin L."/>
            <person name="Chen A."/>
            <person name="Palaniappan K."/>
            <person name="Land M."/>
            <person name="Hauser L."/>
            <person name="Ngatchou-Djao O.D."/>
            <person name="Rohde M."/>
            <person name="Pukall R."/>
            <person name="Spring S."/>
            <person name="Abt B."/>
            <person name="Goker M."/>
            <person name="Detter J.C."/>
            <person name="Woyke T."/>
            <person name="Bristow J."/>
            <person name="Markowitz V."/>
            <person name="Hugenholtz P."/>
            <person name="Eisen J.A."/>
            <person name="Kyrpides N.C."/>
            <person name="Klenk H.P."/>
            <person name="Lapidus A."/>
        </authorList>
    </citation>
    <scope>NUCLEOTIDE SEQUENCE [LARGE SCALE GENOMIC DNA]</scope>
    <source>
        <strain evidence="5">DSM 15567 / CIP 107919 / 50-1 BON</strain>
    </source>
</reference>
<keyword evidence="2" id="KW-0812">Transmembrane</keyword>
<dbReference type="PANTHER" id="PTHR30619">
    <property type="entry name" value="DNA INTERNALIZATION/COMPETENCE PROTEIN COMEC/REC2"/>
    <property type="match status" value="1"/>
</dbReference>
<gene>
    <name evidence="4" type="ordered locus">Mahau_2532</name>
</gene>
<dbReference type="PANTHER" id="PTHR30619:SF7">
    <property type="entry name" value="BETA-LACTAMASE DOMAIN PROTEIN"/>
    <property type="match status" value="1"/>
</dbReference>
<evidence type="ECO:0000256" key="2">
    <source>
        <dbReference type="SAM" id="Phobius"/>
    </source>
</evidence>
<dbReference type="InterPro" id="IPR001279">
    <property type="entry name" value="Metallo-B-lactamas"/>
</dbReference>
<feature type="compositionally biased region" description="Polar residues" evidence="1">
    <location>
        <begin position="100"/>
        <end position="117"/>
    </location>
</feature>
<dbReference type="InterPro" id="IPR052159">
    <property type="entry name" value="Competence_DNA_uptake"/>
</dbReference>
<dbReference type="Gene3D" id="3.60.15.10">
    <property type="entry name" value="Ribonuclease Z/Hydroxyacylglutathione hydrolase-like"/>
    <property type="match status" value="1"/>
</dbReference>
<dbReference type="Proteomes" id="UP000008457">
    <property type="component" value="Chromosome"/>
</dbReference>
<name>F3ZXK0_MAHA5</name>
<feature type="transmembrane region" description="Helical" evidence="2">
    <location>
        <begin position="16"/>
        <end position="32"/>
    </location>
</feature>
<dbReference type="SMART" id="SM00849">
    <property type="entry name" value="Lactamase_B"/>
    <property type="match status" value="1"/>
</dbReference>
<dbReference type="InterPro" id="IPR035681">
    <property type="entry name" value="ComA-like_MBL"/>
</dbReference>
<evidence type="ECO:0000313" key="5">
    <source>
        <dbReference type="Proteomes" id="UP000008457"/>
    </source>
</evidence>
<feature type="domain" description="Metallo-beta-lactamase" evidence="3">
    <location>
        <begin position="171"/>
        <end position="366"/>
    </location>
</feature>
<evidence type="ECO:0000256" key="1">
    <source>
        <dbReference type="SAM" id="MobiDB-lite"/>
    </source>
</evidence>
<dbReference type="InterPro" id="IPR036866">
    <property type="entry name" value="RibonucZ/Hydroxyglut_hydro"/>
</dbReference>
<dbReference type="RefSeq" id="WP_013782104.1">
    <property type="nucleotide sequence ID" value="NC_015520.1"/>
</dbReference>
<keyword evidence="2" id="KW-1133">Transmembrane helix</keyword>
<dbReference type="HOGENOM" id="CLU_010363_0_0_9"/>
<dbReference type="eggNOG" id="COG2333">
    <property type="taxonomic scope" value="Bacteria"/>
</dbReference>
<reference evidence="5" key="1">
    <citation type="submission" date="2010-11" db="EMBL/GenBank/DDBJ databases">
        <title>The complete genome of Mahella australiensis DSM 15567.</title>
        <authorList>
            <consortium name="US DOE Joint Genome Institute (JGI-PGF)"/>
            <person name="Lucas S."/>
            <person name="Copeland A."/>
            <person name="Lapidus A."/>
            <person name="Bruce D."/>
            <person name="Goodwin L."/>
            <person name="Pitluck S."/>
            <person name="Kyrpides N."/>
            <person name="Mavromatis K."/>
            <person name="Pagani I."/>
            <person name="Ivanova N."/>
            <person name="Teshima H."/>
            <person name="Brettin T."/>
            <person name="Detter J.C."/>
            <person name="Han C."/>
            <person name="Tapia R."/>
            <person name="Land M."/>
            <person name="Hauser L."/>
            <person name="Markowitz V."/>
            <person name="Cheng J.-F."/>
            <person name="Hugenholtz P."/>
            <person name="Woyke T."/>
            <person name="Wu D."/>
            <person name="Spring S."/>
            <person name="Pukall R."/>
            <person name="Steenblock K."/>
            <person name="Schneider S."/>
            <person name="Klenk H.-P."/>
            <person name="Eisen J.A."/>
        </authorList>
    </citation>
    <scope>NUCLEOTIDE SEQUENCE [LARGE SCALE GENOMIC DNA]</scope>
    <source>
        <strain evidence="5">DSM 15567 / CIP 107919 / 50-1 BON</strain>
    </source>
</reference>
<sequence>MNILRYIPGFRSNVRWKKIIAVLYYLIALLMFTSSWGMGLLFLAAPFIFFSFVDVIRHKKKGLTLTKALLPLVLSLAVATVGLANMPDAAPTDTASIQTQANKQEVNPAQKTEPVSETESEKVQPVSEEKPEDQPGTVTPVPEEKPQAATETMVETSSNSVLKLHFIDVGQADSILVQTPKGKTMLVDAGNNADGNAVLSYLKTQDVKKIDVLVGTHPHEDHIGGMDTVINAFPIGKIYMPRATTTTKTYEDVLNAIASKGLKITAAKGGMSIDIDPTVKTDILAPNSSSYDDLNNYSAVIKLTYGKTSFLLDGDAEDVSEQEMLAKGYNLKADVLKVGHHGSNSSTTPAFLKAVSPKYAVISVGAGNSYGHPAPETLAGLASTGVQIYRTDEAGTIVITSDGNTIKIDKKASPVKPQAPPVSSGTASKSSSGSENKTVVVPVPAPSKEKVTPAPLQPSKNDVTVYITDSGEKYHKDGCRYLKKSKIPIKLSEAKAKGYTPCKVCGPPQ</sequence>
<dbReference type="STRING" id="697281.Mahau_2532"/>
<dbReference type="SUPFAM" id="SSF56281">
    <property type="entry name" value="Metallo-hydrolase/oxidoreductase"/>
    <property type="match status" value="1"/>
</dbReference>
<keyword evidence="2" id="KW-0472">Membrane</keyword>